<feature type="domain" description="CzcB-like C-terminal circularly permuted SH3-like" evidence="4">
    <location>
        <begin position="339"/>
        <end position="395"/>
    </location>
</feature>
<evidence type="ECO:0000259" key="4">
    <source>
        <dbReference type="Pfam" id="PF25975"/>
    </source>
</evidence>
<comment type="similarity">
    <text evidence="1">Belongs to the membrane fusion protein (MFP) (TC 8.A.1) family.</text>
</comment>
<sequence>MMMPSTFCSPIPRRFGAAGLLLGSAFAVACGGASDAANAKATADAPALPTADTATLSAKTVAIGGFTYDTARLVPWQSSVTVPGRLMLDPSALETIGSITEGRITHVLVRVGDRVQAGQVLVLIHSHEIMDARSALASATAKLSAAEAERDLAVSSAERAARLLEAKAMSKAEVERADVGKRVAAATYQQAVAERDRALAMIDHLVGSGNVPKLADEHDVLVRTPIGGVVTSRDAQPGTVVLPGTPLVSVGNPDRLQLQMHVSGDAAAGVQVGATVRFALTESPTSTMTATVTRVAPTVDTVTRTIEVIAMPKGGVRSARAESFVQAEISGTGGSQALVVPSSAVQALEGDTVVIVADQRGEGLHIEAVRVRTGRRAGDRTEILSGVSPGRRVISGSAAIAKAELIKRRSPEGE</sequence>
<protein>
    <submittedName>
        <fullName evidence="5">Efflux RND transporter periplasmic adaptor subunit</fullName>
    </submittedName>
</protein>
<evidence type="ECO:0000313" key="6">
    <source>
        <dbReference type="Proteomes" id="UP000500938"/>
    </source>
</evidence>
<evidence type="ECO:0000256" key="2">
    <source>
        <dbReference type="SAM" id="SignalP"/>
    </source>
</evidence>
<dbReference type="InterPro" id="IPR058792">
    <property type="entry name" value="Beta-barrel_RND_2"/>
</dbReference>
<dbReference type="GO" id="GO:0015562">
    <property type="term" value="F:efflux transmembrane transporter activity"/>
    <property type="evidence" value="ECO:0007669"/>
    <property type="project" value="TreeGrafter"/>
</dbReference>
<feature type="signal peptide" evidence="2">
    <location>
        <begin position="1"/>
        <end position="29"/>
    </location>
</feature>
<dbReference type="Proteomes" id="UP000500938">
    <property type="component" value="Chromosome"/>
</dbReference>
<dbReference type="SUPFAM" id="SSF111369">
    <property type="entry name" value="HlyD-like secretion proteins"/>
    <property type="match status" value="1"/>
</dbReference>
<proteinExistence type="inferred from homology"/>
<dbReference type="Gene3D" id="2.40.50.100">
    <property type="match status" value="1"/>
</dbReference>
<dbReference type="Gene3D" id="2.40.420.20">
    <property type="match status" value="1"/>
</dbReference>
<dbReference type="Gene3D" id="1.10.287.470">
    <property type="entry name" value="Helix hairpin bin"/>
    <property type="match status" value="1"/>
</dbReference>
<dbReference type="EMBL" id="CP053085">
    <property type="protein sequence ID" value="QJR34208.1"/>
    <property type="molecule type" value="Genomic_DNA"/>
</dbReference>
<dbReference type="PANTHER" id="PTHR30469">
    <property type="entry name" value="MULTIDRUG RESISTANCE PROTEIN MDTA"/>
    <property type="match status" value="1"/>
</dbReference>
<dbReference type="GO" id="GO:1990281">
    <property type="term" value="C:efflux pump complex"/>
    <property type="evidence" value="ECO:0007669"/>
    <property type="project" value="TreeGrafter"/>
</dbReference>
<dbReference type="Gene3D" id="2.40.30.170">
    <property type="match status" value="1"/>
</dbReference>
<feature type="domain" description="CusB-like beta-barrel" evidence="3">
    <location>
        <begin position="259"/>
        <end position="308"/>
    </location>
</feature>
<keyword evidence="2" id="KW-0732">Signal</keyword>
<name>A0A6M4IK29_9BACT</name>
<keyword evidence="6" id="KW-1185">Reference proteome</keyword>
<gene>
    <name evidence="5" type="ORF">HKW67_01100</name>
</gene>
<evidence type="ECO:0000313" key="5">
    <source>
        <dbReference type="EMBL" id="QJR34208.1"/>
    </source>
</evidence>
<dbReference type="InterPro" id="IPR006143">
    <property type="entry name" value="RND_pump_MFP"/>
</dbReference>
<accession>A0A6M4IK29</accession>
<dbReference type="PANTHER" id="PTHR30469:SF15">
    <property type="entry name" value="HLYD FAMILY OF SECRETION PROTEINS"/>
    <property type="match status" value="1"/>
</dbReference>
<reference evidence="5 6" key="1">
    <citation type="submission" date="2020-05" db="EMBL/GenBank/DDBJ databases">
        <title>Complete genome sequence of Gemmatimonas greenlandica TET16.</title>
        <authorList>
            <person name="Zeng Y."/>
        </authorList>
    </citation>
    <scope>NUCLEOTIDE SEQUENCE [LARGE SCALE GENOMIC DNA]</scope>
    <source>
        <strain evidence="5 6">TET16</strain>
    </source>
</reference>
<feature type="chain" id="PRO_5026802732" evidence="2">
    <location>
        <begin position="30"/>
        <end position="414"/>
    </location>
</feature>
<evidence type="ECO:0000256" key="1">
    <source>
        <dbReference type="ARBA" id="ARBA00009477"/>
    </source>
</evidence>
<dbReference type="Pfam" id="PF25975">
    <property type="entry name" value="CzcB_C"/>
    <property type="match status" value="1"/>
</dbReference>
<dbReference type="AlphaFoldDB" id="A0A6M4IK29"/>
<evidence type="ECO:0000259" key="3">
    <source>
        <dbReference type="Pfam" id="PF25954"/>
    </source>
</evidence>
<dbReference type="Pfam" id="PF25954">
    <property type="entry name" value="Beta-barrel_RND_2"/>
    <property type="match status" value="1"/>
</dbReference>
<dbReference type="KEGG" id="ggr:HKW67_01100"/>
<dbReference type="InterPro" id="IPR058649">
    <property type="entry name" value="CzcB_C"/>
</dbReference>
<organism evidence="5 6">
    <name type="scientific">Gemmatimonas groenlandica</name>
    <dbReference type="NCBI Taxonomy" id="2732249"/>
    <lineage>
        <taxon>Bacteria</taxon>
        <taxon>Pseudomonadati</taxon>
        <taxon>Gemmatimonadota</taxon>
        <taxon>Gemmatimonadia</taxon>
        <taxon>Gemmatimonadales</taxon>
        <taxon>Gemmatimonadaceae</taxon>
        <taxon>Gemmatimonas</taxon>
    </lineage>
</organism>
<dbReference type="NCBIfam" id="TIGR01730">
    <property type="entry name" value="RND_mfp"/>
    <property type="match status" value="1"/>
</dbReference>